<keyword evidence="3" id="KW-1185">Reference proteome</keyword>
<dbReference type="EMBL" id="CP022433">
    <property type="protein sequence ID" value="ASN25943.1"/>
    <property type="molecule type" value="Genomic_DNA"/>
</dbReference>
<evidence type="ECO:0000313" key="3">
    <source>
        <dbReference type="Proteomes" id="UP000031501"/>
    </source>
</evidence>
<reference evidence="2 3" key="1">
    <citation type="submission" date="2017-07" db="EMBL/GenBank/DDBJ databases">
        <title>Genome sequence of Streptomyces pluripotens MUSC 137T.</title>
        <authorList>
            <person name="Ser H.-L."/>
            <person name="Lee L.-H."/>
        </authorList>
    </citation>
    <scope>NUCLEOTIDE SEQUENCE [LARGE SCALE GENOMIC DNA]</scope>
    <source>
        <strain evidence="2 3">MUSC 137</strain>
    </source>
</reference>
<feature type="region of interest" description="Disordered" evidence="1">
    <location>
        <begin position="1"/>
        <end position="22"/>
    </location>
</feature>
<proteinExistence type="predicted"/>
<protein>
    <submittedName>
        <fullName evidence="2">Uncharacterized protein</fullName>
    </submittedName>
</protein>
<name>A0A221P103_9ACTN</name>
<dbReference type="STRING" id="1355015.LK06_019005"/>
<evidence type="ECO:0000313" key="2">
    <source>
        <dbReference type="EMBL" id="ASN25943.1"/>
    </source>
</evidence>
<evidence type="ECO:0000256" key="1">
    <source>
        <dbReference type="SAM" id="MobiDB-lite"/>
    </source>
</evidence>
<gene>
    <name evidence="2" type="ORF">LK07_20165</name>
</gene>
<accession>A0A221P103</accession>
<sequence>MTFDGRIKATTPGGLGGGPNILRPGEANYESVALDQQDAPGRGSDVSSLTVELDSGDSLDIRLKRTHVHAPRISVWLPTVADALAF</sequence>
<dbReference type="Proteomes" id="UP000031501">
    <property type="component" value="Chromosome"/>
</dbReference>
<dbReference type="AlphaFoldDB" id="A0A221P103"/>
<organism evidence="2 3">
    <name type="scientific">Streptomyces pluripotens</name>
    <dbReference type="NCBI Taxonomy" id="1355015"/>
    <lineage>
        <taxon>Bacteria</taxon>
        <taxon>Bacillati</taxon>
        <taxon>Actinomycetota</taxon>
        <taxon>Actinomycetes</taxon>
        <taxon>Kitasatosporales</taxon>
        <taxon>Streptomycetaceae</taxon>
        <taxon>Streptomyces</taxon>
    </lineage>
</organism>